<evidence type="ECO:0000313" key="3">
    <source>
        <dbReference type="EMBL" id="CFX31966.1"/>
    </source>
</evidence>
<accession>A0A0E4C896</accession>
<evidence type="ECO:0000313" key="4">
    <source>
        <dbReference type="Proteomes" id="UP000045545"/>
    </source>
</evidence>
<keyword evidence="1" id="KW-0175">Coiled coil</keyword>
<evidence type="ECO:0000313" key="2">
    <source>
        <dbReference type="EMBL" id="CFX07441.1"/>
    </source>
</evidence>
<dbReference type="InterPro" id="IPR055731">
    <property type="entry name" value="Pam3_gp33-like"/>
</dbReference>
<keyword evidence="4" id="KW-1185">Reference proteome</keyword>
<dbReference type="EMBL" id="CGIH01000004">
    <property type="protein sequence ID" value="CFX07441.1"/>
    <property type="molecule type" value="Genomic_DNA"/>
</dbReference>
<reference evidence="3 4" key="1">
    <citation type="submission" date="2015-03" db="EMBL/GenBank/DDBJ databases">
        <authorList>
            <person name="Strepis Nikolaos"/>
        </authorList>
    </citation>
    <scope>NUCLEOTIDE SEQUENCE [LARGE SCALE GENOMIC DNA]</scope>
    <source>
        <strain evidence="3 4">OL-4</strain>
    </source>
</reference>
<evidence type="ECO:0000256" key="1">
    <source>
        <dbReference type="SAM" id="Coils"/>
    </source>
</evidence>
<dbReference type="OrthoDB" id="1684420at2"/>
<dbReference type="RefSeq" id="WP_046495162.1">
    <property type="nucleotide sequence ID" value="NZ_CGIH01000004.1"/>
</dbReference>
<organism evidence="3 4">
    <name type="scientific">Syntrophomonas zehnderi OL-4</name>
    <dbReference type="NCBI Taxonomy" id="690567"/>
    <lineage>
        <taxon>Bacteria</taxon>
        <taxon>Bacillati</taxon>
        <taxon>Bacillota</taxon>
        <taxon>Clostridia</taxon>
        <taxon>Eubacteriales</taxon>
        <taxon>Syntrophomonadaceae</taxon>
        <taxon>Syntrophomonas</taxon>
    </lineage>
</organism>
<name>A0A0E4C896_9FIRM</name>
<gene>
    <name evidence="2" type="ORF">410</name>
    <name evidence="3" type="ORF">981</name>
</gene>
<proteinExistence type="predicted"/>
<protein>
    <submittedName>
        <fullName evidence="3">Uncharacterized</fullName>
    </submittedName>
</protein>
<dbReference type="Pfam" id="PF23984">
    <property type="entry name" value="DUF7307"/>
    <property type="match status" value="1"/>
</dbReference>
<dbReference type="STRING" id="690567.410"/>
<sequence length="140" mass="15750">MDNSEKMFELADRLKALHVQKKEVEQNLKDINAELEEVDAALAQLMTDTETQNFTRSGTLFCLTSTIRASAMADRKEELFEALRAEGHGGLIYETVNANSLSAFVREQISENDDVLPEWLNGLVNVFEKTTVGVRKATRK</sequence>
<feature type="coiled-coil region" evidence="1">
    <location>
        <begin position="7"/>
        <end position="48"/>
    </location>
</feature>
<dbReference type="Proteomes" id="UP000045545">
    <property type="component" value="Unassembled WGS sequence"/>
</dbReference>
<dbReference type="EMBL" id="CGIH01000018">
    <property type="protein sequence ID" value="CFX31966.1"/>
    <property type="molecule type" value="Genomic_DNA"/>
</dbReference>
<dbReference type="AlphaFoldDB" id="A0A0E4C896"/>